<dbReference type="Gene3D" id="3.30.70.270">
    <property type="match status" value="2"/>
</dbReference>
<protein>
    <recommendedName>
        <fullName evidence="13">Reverse transcriptase domain-containing protein</fullName>
    </recommendedName>
</protein>
<keyword evidence="2" id="KW-0808">Transferase</keyword>
<evidence type="ECO:0000256" key="8">
    <source>
        <dbReference type="ARBA" id="ARBA00022918"/>
    </source>
</evidence>
<dbReference type="Pfam" id="PF17917">
    <property type="entry name" value="RT_RNaseH"/>
    <property type="match status" value="1"/>
</dbReference>
<keyword evidence="6" id="KW-0255">Endonuclease</keyword>
<gene>
    <name evidence="11" type="ORF">RSOLAG1IB_11933</name>
</gene>
<dbReference type="InterPro" id="IPR043502">
    <property type="entry name" value="DNA/RNA_pol_sf"/>
</dbReference>
<dbReference type="AlphaFoldDB" id="A0A0B7FEJ9"/>
<feature type="domain" description="Reverse transcriptase RNase H-like" evidence="10">
    <location>
        <begin position="378"/>
        <end position="466"/>
    </location>
</feature>
<evidence type="ECO:0008006" key="13">
    <source>
        <dbReference type="Google" id="ProtNLM"/>
    </source>
</evidence>
<evidence type="ECO:0000256" key="5">
    <source>
        <dbReference type="ARBA" id="ARBA00022750"/>
    </source>
</evidence>
<dbReference type="OrthoDB" id="1750432at2759"/>
<keyword evidence="12" id="KW-1185">Reference proteome</keyword>
<dbReference type="CDD" id="cd01647">
    <property type="entry name" value="RT_LTR"/>
    <property type="match status" value="1"/>
</dbReference>
<dbReference type="Pfam" id="PF00078">
    <property type="entry name" value="RVT_1"/>
    <property type="match status" value="1"/>
</dbReference>
<dbReference type="PANTHER" id="PTHR33064">
    <property type="entry name" value="POL PROTEIN"/>
    <property type="match status" value="1"/>
</dbReference>
<keyword evidence="1" id="KW-0645">Protease</keyword>
<evidence type="ECO:0000259" key="9">
    <source>
        <dbReference type="Pfam" id="PF00078"/>
    </source>
</evidence>
<dbReference type="InterPro" id="IPR000477">
    <property type="entry name" value="RT_dom"/>
</dbReference>
<feature type="domain" description="Reverse transcriptase" evidence="9">
    <location>
        <begin position="156"/>
        <end position="282"/>
    </location>
</feature>
<dbReference type="GO" id="GO:0004519">
    <property type="term" value="F:endonuclease activity"/>
    <property type="evidence" value="ECO:0007669"/>
    <property type="project" value="UniProtKB-KW"/>
</dbReference>
<dbReference type="InterPro" id="IPR051320">
    <property type="entry name" value="Viral_Replic_Matur_Polypro"/>
</dbReference>
<evidence type="ECO:0000313" key="11">
    <source>
        <dbReference type="EMBL" id="CEL56461.1"/>
    </source>
</evidence>
<dbReference type="EMBL" id="LN679323">
    <property type="protein sequence ID" value="CEL56461.1"/>
    <property type="molecule type" value="Genomic_DNA"/>
</dbReference>
<dbReference type="GO" id="GO:0004190">
    <property type="term" value="F:aspartic-type endopeptidase activity"/>
    <property type="evidence" value="ECO:0007669"/>
    <property type="project" value="UniProtKB-KW"/>
</dbReference>
<dbReference type="SUPFAM" id="SSF56672">
    <property type="entry name" value="DNA/RNA polymerases"/>
    <property type="match status" value="1"/>
</dbReference>
<dbReference type="PANTHER" id="PTHR33064:SF37">
    <property type="entry name" value="RIBONUCLEASE H"/>
    <property type="match status" value="1"/>
</dbReference>
<name>A0A0B7FEJ9_THACB</name>
<keyword evidence="4" id="KW-0540">Nuclease</keyword>
<evidence type="ECO:0000256" key="4">
    <source>
        <dbReference type="ARBA" id="ARBA00022722"/>
    </source>
</evidence>
<dbReference type="GO" id="GO:0006508">
    <property type="term" value="P:proteolysis"/>
    <property type="evidence" value="ECO:0007669"/>
    <property type="project" value="UniProtKB-KW"/>
</dbReference>
<evidence type="ECO:0000259" key="10">
    <source>
        <dbReference type="Pfam" id="PF17917"/>
    </source>
</evidence>
<dbReference type="GO" id="GO:0003964">
    <property type="term" value="F:RNA-directed DNA polymerase activity"/>
    <property type="evidence" value="ECO:0007669"/>
    <property type="project" value="UniProtKB-KW"/>
</dbReference>
<dbReference type="Gene3D" id="3.10.10.10">
    <property type="entry name" value="HIV Type 1 Reverse Transcriptase, subunit A, domain 1"/>
    <property type="match status" value="1"/>
</dbReference>
<keyword evidence="5" id="KW-0064">Aspartyl protease</keyword>
<keyword evidence="7" id="KW-0378">Hydrolase</keyword>
<keyword evidence="8" id="KW-0695">RNA-directed DNA polymerase</keyword>
<proteinExistence type="predicted"/>
<keyword evidence="3" id="KW-0548">Nucleotidyltransferase</keyword>
<reference evidence="11 12" key="1">
    <citation type="submission" date="2014-11" db="EMBL/GenBank/DDBJ databases">
        <authorList>
            <person name="Wibberg Daniel"/>
        </authorList>
    </citation>
    <scope>NUCLEOTIDE SEQUENCE [LARGE SCALE GENOMIC DNA]</scope>
    <source>
        <strain evidence="11">Rhizoctonia solani AG1-IB 7/3/14</strain>
    </source>
</reference>
<sequence>MGVLIGSAKLLPLEGDYVIEINSLATDVFENQLKELQAILRQEAKTLCPESVASTPLPPFQTINHIIPLKDENKVYKFQPLRCPEKLRPLFKQKACEYLDSGRWELATGSNAIPMLFLPKKKLDGEIALRTVLNKCEQNDNTIKLALLLPFQDEILLKISAYPYKSVLNGKDAYKQIRVEEKDVPKTLFHTPLGTMVSQVMQQGDCNTGATYQQLMNHLFSAHIGVFMYVYLDNIIIFSNTIKEHVSHIRAILNILEQEKFYLSPKKMQFFTKEINLLGHVINKKGIKMDPHKVHSIKKWKTPTTKEQVASYIGALGYLAPNCKGIRQPMAILSKCASGTGQFCWEGTQEQAFKETKQIVVKHRDTHWVALDYTTNAAPVHLITDASLTGTSGVLTQGKVWKESSVIAFWSGKFDLAQQNYPVHDCGALATMLLLKKFEPILQGIHFEILTDHCALEHLTTQKNLNQ</sequence>
<evidence type="ECO:0000256" key="7">
    <source>
        <dbReference type="ARBA" id="ARBA00022801"/>
    </source>
</evidence>
<accession>A0A0B7FEJ9</accession>
<evidence type="ECO:0000256" key="3">
    <source>
        <dbReference type="ARBA" id="ARBA00022695"/>
    </source>
</evidence>
<dbReference type="InterPro" id="IPR043128">
    <property type="entry name" value="Rev_trsase/Diguanyl_cyclase"/>
</dbReference>
<evidence type="ECO:0000313" key="12">
    <source>
        <dbReference type="Proteomes" id="UP000059188"/>
    </source>
</evidence>
<evidence type="ECO:0000256" key="2">
    <source>
        <dbReference type="ARBA" id="ARBA00022679"/>
    </source>
</evidence>
<dbReference type="InterPro" id="IPR041373">
    <property type="entry name" value="RT_RNaseH"/>
</dbReference>
<organism evidence="11 12">
    <name type="scientific">Thanatephorus cucumeris (strain AG1-IB / isolate 7/3/14)</name>
    <name type="common">Lettuce bottom rot fungus</name>
    <name type="synonym">Rhizoctonia solani</name>
    <dbReference type="NCBI Taxonomy" id="1108050"/>
    <lineage>
        <taxon>Eukaryota</taxon>
        <taxon>Fungi</taxon>
        <taxon>Dikarya</taxon>
        <taxon>Basidiomycota</taxon>
        <taxon>Agaricomycotina</taxon>
        <taxon>Agaricomycetes</taxon>
        <taxon>Cantharellales</taxon>
        <taxon>Ceratobasidiaceae</taxon>
        <taxon>Rhizoctonia</taxon>
        <taxon>Rhizoctonia solani AG-1</taxon>
    </lineage>
</organism>
<evidence type="ECO:0000256" key="6">
    <source>
        <dbReference type="ARBA" id="ARBA00022759"/>
    </source>
</evidence>
<dbReference type="Proteomes" id="UP000059188">
    <property type="component" value="Unassembled WGS sequence"/>
</dbReference>
<evidence type="ECO:0000256" key="1">
    <source>
        <dbReference type="ARBA" id="ARBA00022670"/>
    </source>
</evidence>